<keyword evidence="8" id="KW-0028">Amino-acid biosynthesis</keyword>
<feature type="binding site" evidence="9">
    <location>
        <position position="104"/>
    </location>
    <ligand>
        <name>L-glutamine</name>
        <dbReference type="ChEBI" id="CHEBI:58359"/>
    </ligand>
</feature>
<organism evidence="12 13">
    <name type="scientific">Melittangium boletus DSM 14713</name>
    <dbReference type="NCBI Taxonomy" id="1294270"/>
    <lineage>
        <taxon>Bacteria</taxon>
        <taxon>Pseudomonadati</taxon>
        <taxon>Myxococcota</taxon>
        <taxon>Myxococcia</taxon>
        <taxon>Myxococcales</taxon>
        <taxon>Cystobacterineae</taxon>
        <taxon>Archangiaceae</taxon>
        <taxon>Melittangium</taxon>
    </lineage>
</organism>
<evidence type="ECO:0000313" key="12">
    <source>
        <dbReference type="EMBL" id="ATB33026.1"/>
    </source>
</evidence>
<evidence type="ECO:0000256" key="2">
    <source>
        <dbReference type="ARBA" id="ARBA00005752"/>
    </source>
</evidence>
<dbReference type="OrthoDB" id="9763290at2"/>
<dbReference type="InterPro" id="IPR029055">
    <property type="entry name" value="Ntn_hydrolases_N"/>
</dbReference>
<feature type="site" description="Important for beta-aspartyl-AMP intermediate formation" evidence="10">
    <location>
        <position position="371"/>
    </location>
</feature>
<proteinExistence type="inferred from homology"/>
<feature type="domain" description="Glutamine amidotransferase type-2" evidence="11">
    <location>
        <begin position="2"/>
        <end position="218"/>
    </location>
</feature>
<dbReference type="InterPro" id="IPR017932">
    <property type="entry name" value="GATase_2_dom"/>
</dbReference>
<evidence type="ECO:0000256" key="5">
    <source>
        <dbReference type="ARBA" id="ARBA00022840"/>
    </source>
</evidence>
<dbReference type="InterPro" id="IPR033738">
    <property type="entry name" value="AsnB_N"/>
</dbReference>
<sequence length="659" mass="72551">MCGITGFTFPAGGGAAAARSMHAGRLRRMTASIKHRGPDAQRALLLDGVALGHTRLSIVDVASGHQPMRDKATGLTVVFNGEIFNHVELREQLSGGYAFRTRSDTEVILAAYLQWGIDCVRRFEGQWAFALWDPRDRTLCLSRDRVGICPLYYAWLPDGHVAFASEAKALFAGGLVTPALDARGLKQTFQLWSPVAPRTCFEGVSLLPPAHTARLKDGTLDVHRYWDLDFGVTPEPVEDAPRLLEELGAVLEKAVRLRLRADVPVAAYLSGGLDSSLLCALAQRQLGGTLRTFSVGFAHARFDERRHQATVAEQLHTEHRVVEMRDGDIGALLPRVIFHAEQVMMRTAPAPFLRLSGWVRENGIKVVLAGEGSDEMFLGYDLFKETKVRQFWARQPGSKYRPLLLRELYPTLSVSQQNVELLREFFGMGLDTPGSLAFSHQVRWSNSGRILRFLAPEFAAKVAHEDPVASVLASVPAHVAGWRPLARAQYLEARTLLSGYLLSAQGDRMLLGNAVEGRFPFLDTAVMEFAARVPEQLRLRGLDEKHLLKRFSRGKVPASILERSKFPYRAPIVGALVGAEAPAWARELLAPDAVTATGVFDARKVERLVAKLRAPNAAESEADTMALFAVASTQLLAHHFLHPRPPPAADVEAVRLEAA</sequence>
<dbReference type="Pfam" id="PF00733">
    <property type="entry name" value="Asn_synthase"/>
    <property type="match status" value="1"/>
</dbReference>
<dbReference type="Gene3D" id="3.40.50.620">
    <property type="entry name" value="HUPs"/>
    <property type="match status" value="1"/>
</dbReference>
<evidence type="ECO:0000256" key="1">
    <source>
        <dbReference type="ARBA" id="ARBA00005187"/>
    </source>
</evidence>
<evidence type="ECO:0000256" key="8">
    <source>
        <dbReference type="PIRSR" id="PIRSR001589-1"/>
    </source>
</evidence>
<evidence type="ECO:0000259" key="11">
    <source>
        <dbReference type="PROSITE" id="PS51278"/>
    </source>
</evidence>
<dbReference type="SUPFAM" id="SSF52402">
    <property type="entry name" value="Adenine nucleotide alpha hydrolases-like"/>
    <property type="match status" value="1"/>
</dbReference>
<evidence type="ECO:0000256" key="7">
    <source>
        <dbReference type="ARBA" id="ARBA00048741"/>
    </source>
</evidence>
<dbReference type="GO" id="GO:0005829">
    <property type="term" value="C:cytosol"/>
    <property type="evidence" value="ECO:0007669"/>
    <property type="project" value="TreeGrafter"/>
</dbReference>
<dbReference type="NCBIfam" id="TIGR01536">
    <property type="entry name" value="asn_synth_AEB"/>
    <property type="match status" value="1"/>
</dbReference>
<comment type="similarity">
    <text evidence="2">Belongs to the asparagine synthetase family.</text>
</comment>
<dbReference type="PROSITE" id="PS51278">
    <property type="entry name" value="GATASE_TYPE_2"/>
    <property type="match status" value="1"/>
</dbReference>
<dbReference type="KEGG" id="mbd:MEBOL_006515"/>
<dbReference type="EC" id="6.3.5.4" evidence="3"/>
<keyword evidence="6 8" id="KW-0315">Glutamine amidotransferase</keyword>
<evidence type="ECO:0000256" key="9">
    <source>
        <dbReference type="PIRSR" id="PIRSR001589-2"/>
    </source>
</evidence>
<reference evidence="12 13" key="1">
    <citation type="submission" date="2017-06" db="EMBL/GenBank/DDBJ databases">
        <authorList>
            <person name="Kim H.J."/>
            <person name="Triplett B.A."/>
        </authorList>
    </citation>
    <scope>NUCLEOTIDE SEQUENCE [LARGE SCALE GENOMIC DNA]</scope>
    <source>
        <strain evidence="12 13">DSM 14713</strain>
    </source>
</reference>
<dbReference type="EMBL" id="CP022163">
    <property type="protein sequence ID" value="ATB33026.1"/>
    <property type="molecule type" value="Genomic_DNA"/>
</dbReference>
<name>A0A250IQ11_9BACT</name>
<dbReference type="InterPro" id="IPR014729">
    <property type="entry name" value="Rossmann-like_a/b/a_fold"/>
</dbReference>
<dbReference type="PANTHER" id="PTHR43284">
    <property type="entry name" value="ASPARAGINE SYNTHETASE (GLUTAMINE-HYDROLYZING)"/>
    <property type="match status" value="1"/>
</dbReference>
<evidence type="ECO:0000313" key="13">
    <source>
        <dbReference type="Proteomes" id="UP000217289"/>
    </source>
</evidence>
<keyword evidence="4 9" id="KW-0547">Nucleotide-binding</keyword>
<dbReference type="Gene3D" id="3.60.20.10">
    <property type="entry name" value="Glutamine Phosphoribosylpyrophosphate, subunit 1, domain 1"/>
    <property type="match status" value="1"/>
</dbReference>
<dbReference type="GO" id="GO:0005524">
    <property type="term" value="F:ATP binding"/>
    <property type="evidence" value="ECO:0007669"/>
    <property type="project" value="UniProtKB-KW"/>
</dbReference>
<evidence type="ECO:0000256" key="6">
    <source>
        <dbReference type="ARBA" id="ARBA00022962"/>
    </source>
</evidence>
<dbReference type="GO" id="GO:0006529">
    <property type="term" value="P:asparagine biosynthetic process"/>
    <property type="evidence" value="ECO:0007669"/>
    <property type="project" value="UniProtKB-KW"/>
</dbReference>
<dbReference type="CDD" id="cd01991">
    <property type="entry name" value="Asn_synthase_B_C"/>
    <property type="match status" value="1"/>
</dbReference>
<dbReference type="AlphaFoldDB" id="A0A250IQ11"/>
<dbReference type="CDD" id="cd00712">
    <property type="entry name" value="AsnB"/>
    <property type="match status" value="1"/>
</dbReference>
<gene>
    <name evidence="12" type="ORF">MEBOL_006515</name>
</gene>
<evidence type="ECO:0000256" key="3">
    <source>
        <dbReference type="ARBA" id="ARBA00012737"/>
    </source>
</evidence>
<protein>
    <recommendedName>
        <fullName evidence="3">asparagine synthase (glutamine-hydrolyzing)</fullName>
        <ecNumber evidence="3">6.3.5.4</ecNumber>
    </recommendedName>
</protein>
<dbReference type="InterPro" id="IPR006426">
    <property type="entry name" value="Asn_synth_AEB"/>
</dbReference>
<dbReference type="GO" id="GO:0004066">
    <property type="term" value="F:asparagine synthase (glutamine-hydrolyzing) activity"/>
    <property type="evidence" value="ECO:0007669"/>
    <property type="project" value="UniProtKB-EC"/>
</dbReference>
<dbReference type="SUPFAM" id="SSF56235">
    <property type="entry name" value="N-terminal nucleophile aminohydrolases (Ntn hydrolases)"/>
    <property type="match status" value="1"/>
</dbReference>
<dbReference type="Pfam" id="PF13537">
    <property type="entry name" value="GATase_7"/>
    <property type="match status" value="1"/>
</dbReference>
<comment type="catalytic activity">
    <reaction evidence="7">
        <text>L-aspartate + L-glutamine + ATP + H2O = L-asparagine + L-glutamate + AMP + diphosphate + H(+)</text>
        <dbReference type="Rhea" id="RHEA:12228"/>
        <dbReference type="ChEBI" id="CHEBI:15377"/>
        <dbReference type="ChEBI" id="CHEBI:15378"/>
        <dbReference type="ChEBI" id="CHEBI:29985"/>
        <dbReference type="ChEBI" id="CHEBI:29991"/>
        <dbReference type="ChEBI" id="CHEBI:30616"/>
        <dbReference type="ChEBI" id="CHEBI:33019"/>
        <dbReference type="ChEBI" id="CHEBI:58048"/>
        <dbReference type="ChEBI" id="CHEBI:58359"/>
        <dbReference type="ChEBI" id="CHEBI:456215"/>
        <dbReference type="EC" id="6.3.5.4"/>
    </reaction>
</comment>
<evidence type="ECO:0000256" key="4">
    <source>
        <dbReference type="ARBA" id="ARBA00022741"/>
    </source>
</evidence>
<dbReference type="InterPro" id="IPR001962">
    <property type="entry name" value="Asn_synthase"/>
</dbReference>
<keyword evidence="5 9" id="KW-0067">ATP-binding</keyword>
<comment type="pathway">
    <text evidence="1">Amino-acid biosynthesis; L-asparagine biosynthesis; L-asparagine from L-aspartate (L-Gln route): step 1/1.</text>
</comment>
<dbReference type="PIRSF" id="PIRSF001589">
    <property type="entry name" value="Asn_synthetase_glu-h"/>
    <property type="match status" value="1"/>
</dbReference>
<feature type="active site" description="For GATase activity" evidence="8">
    <location>
        <position position="2"/>
    </location>
</feature>
<dbReference type="RefSeq" id="WP_095981135.1">
    <property type="nucleotide sequence ID" value="NZ_CP022163.1"/>
</dbReference>
<feature type="binding site" evidence="9">
    <location>
        <position position="295"/>
    </location>
    <ligand>
        <name>ATP</name>
        <dbReference type="ChEBI" id="CHEBI:30616"/>
    </ligand>
</feature>
<keyword evidence="13" id="KW-1185">Reference proteome</keyword>
<dbReference type="PANTHER" id="PTHR43284:SF1">
    <property type="entry name" value="ASPARAGINE SYNTHETASE"/>
    <property type="match status" value="1"/>
</dbReference>
<keyword evidence="8" id="KW-0061">Asparagine biosynthesis</keyword>
<dbReference type="Proteomes" id="UP000217289">
    <property type="component" value="Chromosome"/>
</dbReference>
<accession>A0A250IQ11</accession>
<dbReference type="InterPro" id="IPR051786">
    <property type="entry name" value="ASN_synthetase/amidase"/>
</dbReference>
<evidence type="ECO:0000256" key="10">
    <source>
        <dbReference type="PIRSR" id="PIRSR001589-3"/>
    </source>
</evidence>